<name>A0A1H9W428_9PSEU</name>
<sequence length="140" mass="15500">MSFRAAWEIHDPHELPADGTFVAHTPDDVDRLVVLLSEPSADPAMVFHLDRPAVVSEFSGESVPDHLLWALVHSGFGYLSHYCPVHPFSLPIGDPTSPARHYDHTDFEAGTGLALDLFTQALKEFLATAARPTCVQWRQL</sequence>
<protein>
    <submittedName>
        <fullName evidence="1">Immunity protein Imm1</fullName>
    </submittedName>
</protein>
<dbReference type="InterPro" id="IPR025680">
    <property type="entry name" value="DddI"/>
</dbReference>
<dbReference type="Proteomes" id="UP000199051">
    <property type="component" value="Unassembled WGS sequence"/>
</dbReference>
<evidence type="ECO:0000313" key="2">
    <source>
        <dbReference type="Proteomes" id="UP000199051"/>
    </source>
</evidence>
<gene>
    <name evidence="1" type="ORF">SAMN04487818_109345</name>
</gene>
<dbReference type="Pfam" id="PF14430">
    <property type="entry name" value="Imm1"/>
    <property type="match status" value="1"/>
</dbReference>
<dbReference type="AlphaFoldDB" id="A0A1H9W428"/>
<organism evidence="1 2">
    <name type="scientific">Actinokineospora terrae</name>
    <dbReference type="NCBI Taxonomy" id="155974"/>
    <lineage>
        <taxon>Bacteria</taxon>
        <taxon>Bacillati</taxon>
        <taxon>Actinomycetota</taxon>
        <taxon>Actinomycetes</taxon>
        <taxon>Pseudonocardiales</taxon>
        <taxon>Pseudonocardiaceae</taxon>
        <taxon>Actinokineospora</taxon>
    </lineage>
</organism>
<dbReference type="EMBL" id="FOGI01000009">
    <property type="protein sequence ID" value="SES28628.1"/>
    <property type="molecule type" value="Genomic_DNA"/>
</dbReference>
<proteinExistence type="predicted"/>
<reference evidence="2" key="1">
    <citation type="submission" date="2016-10" db="EMBL/GenBank/DDBJ databases">
        <authorList>
            <person name="Varghese N."/>
            <person name="Submissions S."/>
        </authorList>
    </citation>
    <scope>NUCLEOTIDE SEQUENCE [LARGE SCALE GENOMIC DNA]</scope>
    <source>
        <strain evidence="2">DSM 44260</strain>
    </source>
</reference>
<dbReference type="RefSeq" id="WP_281245083.1">
    <property type="nucleotide sequence ID" value="NZ_FOGI01000009.1"/>
</dbReference>
<keyword evidence="2" id="KW-1185">Reference proteome</keyword>
<evidence type="ECO:0000313" key="1">
    <source>
        <dbReference type="EMBL" id="SES28628.1"/>
    </source>
</evidence>
<accession>A0A1H9W428</accession>
<dbReference type="STRING" id="155974.SAMN04487818_109345"/>